<evidence type="ECO:0000256" key="3">
    <source>
        <dbReference type="ARBA" id="ARBA00022723"/>
    </source>
</evidence>
<evidence type="ECO:0000256" key="2">
    <source>
        <dbReference type="ARBA" id="ARBA00022485"/>
    </source>
</evidence>
<proteinExistence type="predicted"/>
<feature type="transmembrane region" description="Helical" evidence="7">
    <location>
        <begin position="113"/>
        <end position="137"/>
    </location>
</feature>
<keyword evidence="7" id="KW-1133">Transmembrane helix</keyword>
<dbReference type="EMBL" id="DSDS01000050">
    <property type="protein sequence ID" value="HET97521.1"/>
    <property type="molecule type" value="Genomic_DNA"/>
</dbReference>
<gene>
    <name evidence="9" type="ORF">ENN98_02235</name>
</gene>
<dbReference type="Gene3D" id="3.30.70.20">
    <property type="match status" value="1"/>
</dbReference>
<dbReference type="AlphaFoldDB" id="A0A7C2TK51"/>
<feature type="transmembrane region" description="Helical" evidence="7">
    <location>
        <begin position="87"/>
        <end position="107"/>
    </location>
</feature>
<dbReference type="GO" id="GO:0051539">
    <property type="term" value="F:4 iron, 4 sulfur cluster binding"/>
    <property type="evidence" value="ECO:0007669"/>
    <property type="project" value="UniProtKB-KW"/>
</dbReference>
<organism evidence="9">
    <name type="scientific">Desulfurivibrio alkaliphilus</name>
    <dbReference type="NCBI Taxonomy" id="427923"/>
    <lineage>
        <taxon>Bacteria</taxon>
        <taxon>Pseudomonadati</taxon>
        <taxon>Thermodesulfobacteriota</taxon>
        <taxon>Desulfobulbia</taxon>
        <taxon>Desulfobulbales</taxon>
        <taxon>Desulfobulbaceae</taxon>
        <taxon>Desulfurivibrio</taxon>
    </lineage>
</organism>
<protein>
    <submittedName>
        <fullName evidence="9">4Fe-4S binding protein</fullName>
    </submittedName>
</protein>
<dbReference type="GO" id="GO:0005886">
    <property type="term" value="C:plasma membrane"/>
    <property type="evidence" value="ECO:0007669"/>
    <property type="project" value="TreeGrafter"/>
</dbReference>
<keyword evidence="6" id="KW-0411">Iron-sulfur</keyword>
<dbReference type="InterPro" id="IPR017896">
    <property type="entry name" value="4Fe4S_Fe-S-bd"/>
</dbReference>
<accession>A0A7C2TK51</accession>
<keyword evidence="4" id="KW-0249">Electron transport</keyword>
<keyword evidence="7" id="KW-0812">Transmembrane</keyword>
<dbReference type="InterPro" id="IPR017900">
    <property type="entry name" value="4Fe4S_Fe_S_CS"/>
</dbReference>
<feature type="transmembrane region" description="Helical" evidence="7">
    <location>
        <begin position="37"/>
        <end position="66"/>
    </location>
</feature>
<dbReference type="InterPro" id="IPR051684">
    <property type="entry name" value="Electron_Trans/Redox"/>
</dbReference>
<keyword evidence="5" id="KW-0408">Iron</keyword>
<evidence type="ECO:0000256" key="1">
    <source>
        <dbReference type="ARBA" id="ARBA00022448"/>
    </source>
</evidence>
<name>A0A7C2TK51_9BACT</name>
<evidence type="ECO:0000313" key="9">
    <source>
        <dbReference type="EMBL" id="HET97521.1"/>
    </source>
</evidence>
<keyword evidence="2" id="KW-0004">4Fe-4S</keyword>
<dbReference type="GO" id="GO:0046872">
    <property type="term" value="F:metal ion binding"/>
    <property type="evidence" value="ECO:0007669"/>
    <property type="project" value="UniProtKB-KW"/>
</dbReference>
<dbReference type="PROSITE" id="PS51379">
    <property type="entry name" value="4FE4S_FER_2"/>
    <property type="match status" value="1"/>
</dbReference>
<dbReference type="PANTHER" id="PTHR30176:SF3">
    <property type="entry name" value="FERREDOXIN-TYPE PROTEIN NAPH"/>
    <property type="match status" value="1"/>
</dbReference>
<dbReference type="SUPFAM" id="SSF54862">
    <property type="entry name" value="4Fe-4S ferredoxins"/>
    <property type="match status" value="1"/>
</dbReference>
<evidence type="ECO:0000256" key="7">
    <source>
        <dbReference type="SAM" id="Phobius"/>
    </source>
</evidence>
<dbReference type="PANTHER" id="PTHR30176">
    <property type="entry name" value="FERREDOXIN-TYPE PROTEIN NAPH"/>
    <property type="match status" value="1"/>
</dbReference>
<dbReference type="Pfam" id="PF12801">
    <property type="entry name" value="Fer4_5"/>
    <property type="match status" value="2"/>
</dbReference>
<feature type="transmembrane region" description="Helical" evidence="7">
    <location>
        <begin position="12"/>
        <end position="31"/>
    </location>
</feature>
<reference evidence="9" key="1">
    <citation type="journal article" date="2020" name="mSystems">
        <title>Genome- and Community-Level Interaction Insights into Carbon Utilization and Element Cycling Functions of Hydrothermarchaeota in Hydrothermal Sediment.</title>
        <authorList>
            <person name="Zhou Z."/>
            <person name="Liu Y."/>
            <person name="Xu W."/>
            <person name="Pan J."/>
            <person name="Luo Z.H."/>
            <person name="Li M."/>
        </authorList>
    </citation>
    <scope>NUCLEOTIDE SEQUENCE [LARGE SCALE GENOMIC DNA]</scope>
    <source>
        <strain evidence="9">SpSt-1224</strain>
    </source>
</reference>
<feature type="domain" description="4Fe-4S ferredoxin-type" evidence="8">
    <location>
        <begin position="188"/>
        <end position="218"/>
    </location>
</feature>
<evidence type="ECO:0000256" key="4">
    <source>
        <dbReference type="ARBA" id="ARBA00022982"/>
    </source>
</evidence>
<keyword evidence="3" id="KW-0479">Metal-binding</keyword>
<dbReference type="Proteomes" id="UP000885986">
    <property type="component" value="Unassembled WGS sequence"/>
</dbReference>
<sequence length="220" mass="25018">MKKIREKAYRSTIQYFLAPLVPLVIIGGYFYPYLGYLALAMMITMIVLTFFWGRWYCGWLCAMGAFHERVTARISLGREMPELFKKTWFRWLFFVALMGLMTSRLVMSGGDPAKVGAVFVMMWTVATTIAILFGLYFKPRSWCNFCPMASMQGVLAPKTNLLQVSADCKECGLCKKVCPIQTYPGAYKEQGAVPSLECMRCENCVVNCPKKALSLPMHRK</sequence>
<keyword evidence="1" id="KW-0813">Transport</keyword>
<comment type="caution">
    <text evidence="9">The sequence shown here is derived from an EMBL/GenBank/DDBJ whole genome shotgun (WGS) entry which is preliminary data.</text>
</comment>
<evidence type="ECO:0000256" key="5">
    <source>
        <dbReference type="ARBA" id="ARBA00023004"/>
    </source>
</evidence>
<keyword evidence="7" id="KW-0472">Membrane</keyword>
<evidence type="ECO:0000256" key="6">
    <source>
        <dbReference type="ARBA" id="ARBA00023014"/>
    </source>
</evidence>
<evidence type="ECO:0000259" key="8">
    <source>
        <dbReference type="PROSITE" id="PS51379"/>
    </source>
</evidence>
<dbReference type="PROSITE" id="PS00198">
    <property type="entry name" value="4FE4S_FER_1"/>
    <property type="match status" value="2"/>
</dbReference>
<dbReference type="Pfam" id="PF13237">
    <property type="entry name" value="Fer4_10"/>
    <property type="match status" value="1"/>
</dbReference>